<sequence>MLLPFMVERRVSRYLLTSTMDSTCSEMKPVPTVVICMSSELKSHEAPLRQNYLQITEINIVIH</sequence>
<organism evidence="1 2">
    <name type="scientific">Methylobacterium currus</name>
    <dbReference type="NCBI Taxonomy" id="2051553"/>
    <lineage>
        <taxon>Bacteria</taxon>
        <taxon>Pseudomonadati</taxon>
        <taxon>Pseudomonadota</taxon>
        <taxon>Alphaproteobacteria</taxon>
        <taxon>Hyphomicrobiales</taxon>
        <taxon>Methylobacteriaceae</taxon>
        <taxon>Methylobacterium</taxon>
    </lineage>
</organism>
<dbReference type="AlphaFoldDB" id="A0A2R4WGW6"/>
<protein>
    <submittedName>
        <fullName evidence="1">Uncharacterized protein</fullName>
    </submittedName>
</protein>
<keyword evidence="2" id="KW-1185">Reference proteome</keyword>
<evidence type="ECO:0000313" key="1">
    <source>
        <dbReference type="EMBL" id="AWB20781.1"/>
    </source>
</evidence>
<dbReference type="EMBL" id="CP028843">
    <property type="protein sequence ID" value="AWB20781.1"/>
    <property type="molecule type" value="Genomic_DNA"/>
</dbReference>
<dbReference type="KEGG" id="mee:DA075_07490"/>
<proteinExistence type="predicted"/>
<evidence type="ECO:0000313" key="2">
    <source>
        <dbReference type="Proteomes" id="UP000244755"/>
    </source>
</evidence>
<name>A0A2R4WGW6_9HYPH</name>
<accession>A0A2R4WGW6</accession>
<dbReference type="Proteomes" id="UP000244755">
    <property type="component" value="Chromosome 1"/>
</dbReference>
<gene>
    <name evidence="1" type="ORF">DA075_07490</name>
</gene>
<reference evidence="1 2" key="1">
    <citation type="submission" date="2018-04" db="EMBL/GenBank/DDBJ databases">
        <title>Methylobacterium sp. PR1016A genome.</title>
        <authorList>
            <person name="Park W."/>
        </authorList>
    </citation>
    <scope>NUCLEOTIDE SEQUENCE [LARGE SCALE GENOMIC DNA]</scope>
    <source>
        <strain evidence="1 2">PR1016A</strain>
    </source>
</reference>